<proteinExistence type="predicted"/>
<feature type="compositionally biased region" description="Basic residues" evidence="1">
    <location>
        <begin position="43"/>
        <end position="54"/>
    </location>
</feature>
<gene>
    <name evidence="2" type="ORF">AXG93_2016s1410</name>
</gene>
<feature type="compositionally biased region" description="Basic and acidic residues" evidence="1">
    <location>
        <begin position="29"/>
        <end position="42"/>
    </location>
</feature>
<keyword evidence="3" id="KW-1185">Reference proteome</keyword>
<organism evidence="2 3">
    <name type="scientific">Marchantia polymorpha subsp. ruderalis</name>
    <dbReference type="NCBI Taxonomy" id="1480154"/>
    <lineage>
        <taxon>Eukaryota</taxon>
        <taxon>Viridiplantae</taxon>
        <taxon>Streptophyta</taxon>
        <taxon>Embryophyta</taxon>
        <taxon>Marchantiophyta</taxon>
        <taxon>Marchantiopsida</taxon>
        <taxon>Marchantiidae</taxon>
        <taxon>Marchantiales</taxon>
        <taxon>Marchantiaceae</taxon>
        <taxon>Marchantia</taxon>
    </lineage>
</organism>
<name>A0A176VXW3_MARPO</name>
<dbReference type="PANTHER" id="PTHR47798:SF2">
    <property type="entry name" value="CCHC-TYPE DOMAIN-CONTAINING PROTEIN"/>
    <property type="match status" value="1"/>
</dbReference>
<sequence length="172" mass="18637">MGNARQRAARKKLAQSGDGGEPNVVLKKQNSENHGAEVLESGKKKKISGPKKRKRNDEGENVGNDDGEVVQSVSNGSEKAESGDNLKGTGQGPKRAKDDKASKKTGSKHPLRVAGMRPGEGCFLCKGTDHIAKFCPTKSSADRKKIVILATFWRFRFVENSLQLCEGNSKEE</sequence>
<feature type="region of interest" description="Disordered" evidence="1">
    <location>
        <begin position="1"/>
        <end position="113"/>
    </location>
</feature>
<evidence type="ECO:0000313" key="2">
    <source>
        <dbReference type="EMBL" id="OAE24736.1"/>
    </source>
</evidence>
<comment type="caution">
    <text evidence="2">The sequence shown here is derived from an EMBL/GenBank/DDBJ whole genome shotgun (WGS) entry which is preliminary data.</text>
</comment>
<evidence type="ECO:0000256" key="1">
    <source>
        <dbReference type="SAM" id="MobiDB-lite"/>
    </source>
</evidence>
<accession>A0A176VXW3</accession>
<dbReference type="EMBL" id="LVLJ01002490">
    <property type="protein sequence ID" value="OAE24736.1"/>
    <property type="molecule type" value="Genomic_DNA"/>
</dbReference>
<dbReference type="AlphaFoldDB" id="A0A176VXW3"/>
<evidence type="ECO:0008006" key="4">
    <source>
        <dbReference type="Google" id="ProtNLM"/>
    </source>
</evidence>
<dbReference type="PANTHER" id="PTHR47798">
    <property type="entry name" value="OS04G0555800 PROTEIN"/>
    <property type="match status" value="1"/>
</dbReference>
<protein>
    <recommendedName>
        <fullName evidence="4">CCHC-type domain-containing protein</fullName>
    </recommendedName>
</protein>
<feature type="compositionally biased region" description="Acidic residues" evidence="1">
    <location>
        <begin position="59"/>
        <end position="68"/>
    </location>
</feature>
<dbReference type="Proteomes" id="UP000077202">
    <property type="component" value="Unassembled WGS sequence"/>
</dbReference>
<evidence type="ECO:0000313" key="3">
    <source>
        <dbReference type="Proteomes" id="UP000077202"/>
    </source>
</evidence>
<reference evidence="2" key="1">
    <citation type="submission" date="2016-03" db="EMBL/GenBank/DDBJ databases">
        <title>Mechanisms controlling the formation of the plant cell surface in tip-growing cells are functionally conserved among land plants.</title>
        <authorList>
            <person name="Honkanen S."/>
            <person name="Jones V.A."/>
            <person name="Morieri G."/>
            <person name="Champion C."/>
            <person name="Hetherington A.J."/>
            <person name="Kelly S."/>
            <person name="Saint-Marcoux D."/>
            <person name="Proust H."/>
            <person name="Prescott H."/>
            <person name="Dolan L."/>
        </authorList>
    </citation>
    <scope>NUCLEOTIDE SEQUENCE [LARGE SCALE GENOMIC DNA]</scope>
    <source>
        <tissue evidence="2">Whole gametophyte</tissue>
    </source>
</reference>